<evidence type="ECO:0000256" key="7">
    <source>
        <dbReference type="RuleBase" id="RU004379"/>
    </source>
</evidence>
<dbReference type="CDD" id="cd10433">
    <property type="entry name" value="YccA_like"/>
    <property type="match status" value="1"/>
</dbReference>
<evidence type="ECO:0000256" key="1">
    <source>
        <dbReference type="ARBA" id="ARBA00004651"/>
    </source>
</evidence>
<dbReference type="PANTHER" id="PTHR23291">
    <property type="entry name" value="BAX INHIBITOR-RELATED"/>
    <property type="match status" value="1"/>
</dbReference>
<dbReference type="RefSeq" id="WP_344803082.1">
    <property type="nucleotide sequence ID" value="NZ_BAABBO010000001.1"/>
</dbReference>
<keyword evidence="6 7" id="KW-0472">Membrane</keyword>
<evidence type="ECO:0000313" key="9">
    <source>
        <dbReference type="Proteomes" id="UP001501337"/>
    </source>
</evidence>
<evidence type="ECO:0000313" key="8">
    <source>
        <dbReference type="EMBL" id="GAA3949426.1"/>
    </source>
</evidence>
<evidence type="ECO:0000256" key="4">
    <source>
        <dbReference type="ARBA" id="ARBA00022692"/>
    </source>
</evidence>
<keyword evidence="3" id="KW-1003">Cell membrane</keyword>
<dbReference type="PANTHER" id="PTHR23291:SF115">
    <property type="entry name" value="MODULATOR OF FTSH PROTEASE YCCA"/>
    <property type="match status" value="1"/>
</dbReference>
<reference evidence="9" key="1">
    <citation type="journal article" date="2019" name="Int. J. Syst. Evol. Microbiol.">
        <title>The Global Catalogue of Microorganisms (GCM) 10K type strain sequencing project: providing services to taxonomists for standard genome sequencing and annotation.</title>
        <authorList>
            <consortium name="The Broad Institute Genomics Platform"/>
            <consortium name="The Broad Institute Genome Sequencing Center for Infectious Disease"/>
            <person name="Wu L."/>
            <person name="Ma J."/>
        </authorList>
    </citation>
    <scope>NUCLEOTIDE SEQUENCE [LARGE SCALE GENOMIC DNA]</scope>
    <source>
        <strain evidence="9">JCM 17555</strain>
    </source>
</reference>
<accession>A0ABP7NMY6</accession>
<sequence length="231" mass="24205">MQDRRYQQGYNLAAAGAGSTPVVDSDTANTVLKNTYWLLGMTLAFSAFTAFISSGMAFNPVVHFGALIGALVISFVINKVANSVWGLVLAFAFTGLLGLTIGPIVGTLVAAGQGQMVTTALGLTAFAFFGLSGTALVTKKDFSFLSSFVTIGFFVILGAFILNLFLQIPAVALAISVAIILMSSAAILWQTSAIVRGGETNYILAAVSLYASIYNIFMSLLHILMAFGGDD</sequence>
<evidence type="ECO:0000256" key="6">
    <source>
        <dbReference type="ARBA" id="ARBA00023136"/>
    </source>
</evidence>
<organism evidence="8 9">
    <name type="scientific">Allohahella marinimesophila</name>
    <dbReference type="NCBI Taxonomy" id="1054972"/>
    <lineage>
        <taxon>Bacteria</taxon>
        <taxon>Pseudomonadati</taxon>
        <taxon>Pseudomonadota</taxon>
        <taxon>Gammaproteobacteria</taxon>
        <taxon>Oceanospirillales</taxon>
        <taxon>Hahellaceae</taxon>
        <taxon>Allohahella</taxon>
    </lineage>
</organism>
<dbReference type="Pfam" id="PF01027">
    <property type="entry name" value="Bax1-I"/>
    <property type="match status" value="1"/>
</dbReference>
<feature type="transmembrane region" description="Helical" evidence="7">
    <location>
        <begin position="168"/>
        <end position="189"/>
    </location>
</feature>
<feature type="transmembrane region" description="Helical" evidence="7">
    <location>
        <begin position="60"/>
        <end position="77"/>
    </location>
</feature>
<dbReference type="EMBL" id="BAABBO010000001">
    <property type="protein sequence ID" value="GAA3949426.1"/>
    <property type="molecule type" value="Genomic_DNA"/>
</dbReference>
<keyword evidence="5 7" id="KW-1133">Transmembrane helix</keyword>
<comment type="subcellular location">
    <subcellularLocation>
        <location evidence="1">Cell membrane</location>
        <topology evidence="1">Multi-pass membrane protein</topology>
    </subcellularLocation>
</comment>
<feature type="transmembrane region" description="Helical" evidence="7">
    <location>
        <begin position="144"/>
        <end position="162"/>
    </location>
</feature>
<feature type="transmembrane region" description="Helical" evidence="7">
    <location>
        <begin position="84"/>
        <end position="110"/>
    </location>
</feature>
<evidence type="ECO:0000256" key="2">
    <source>
        <dbReference type="ARBA" id="ARBA00010350"/>
    </source>
</evidence>
<protein>
    <submittedName>
        <fullName evidence="8">Bax inhibitor-1/YccA family protein</fullName>
    </submittedName>
</protein>
<name>A0ABP7NMY6_9GAMM</name>
<dbReference type="Proteomes" id="UP001501337">
    <property type="component" value="Unassembled WGS sequence"/>
</dbReference>
<comment type="caution">
    <text evidence="8">The sequence shown here is derived from an EMBL/GenBank/DDBJ whole genome shotgun (WGS) entry which is preliminary data.</text>
</comment>
<gene>
    <name evidence="8" type="ORF">GCM10022278_05760</name>
</gene>
<feature type="transmembrane region" description="Helical" evidence="7">
    <location>
        <begin position="116"/>
        <end position="137"/>
    </location>
</feature>
<keyword evidence="9" id="KW-1185">Reference proteome</keyword>
<comment type="similarity">
    <text evidence="2 7">Belongs to the BI1 family.</text>
</comment>
<evidence type="ECO:0000256" key="3">
    <source>
        <dbReference type="ARBA" id="ARBA00022475"/>
    </source>
</evidence>
<evidence type="ECO:0000256" key="5">
    <source>
        <dbReference type="ARBA" id="ARBA00022989"/>
    </source>
</evidence>
<feature type="transmembrane region" description="Helical" evidence="7">
    <location>
        <begin position="201"/>
        <end position="227"/>
    </location>
</feature>
<dbReference type="InterPro" id="IPR006214">
    <property type="entry name" value="Bax_inhibitor_1-related"/>
</dbReference>
<proteinExistence type="inferred from homology"/>
<keyword evidence="4 7" id="KW-0812">Transmembrane</keyword>
<feature type="transmembrane region" description="Helical" evidence="7">
    <location>
        <begin position="36"/>
        <end position="54"/>
    </location>
</feature>